<feature type="compositionally biased region" description="Polar residues" evidence="2">
    <location>
        <begin position="467"/>
        <end position="487"/>
    </location>
</feature>
<dbReference type="EMBL" id="JAKRYL010000019">
    <property type="protein sequence ID" value="MCL7748743.1"/>
    <property type="molecule type" value="Genomic_DNA"/>
</dbReference>
<dbReference type="RefSeq" id="WP_250097632.1">
    <property type="nucleotide sequence ID" value="NZ_JAKRYL010000019.1"/>
</dbReference>
<evidence type="ECO:0000313" key="4">
    <source>
        <dbReference type="Proteomes" id="UP001139150"/>
    </source>
</evidence>
<dbReference type="Proteomes" id="UP001139150">
    <property type="component" value="Unassembled WGS sequence"/>
</dbReference>
<reference evidence="3" key="1">
    <citation type="submission" date="2022-02" db="EMBL/GenBank/DDBJ databases">
        <title>Halalkalibacter sp. nov. isolated from Lonar Lake, India.</title>
        <authorList>
            <person name="Joshi A."/>
            <person name="Thite S."/>
            <person name="Lodha T."/>
        </authorList>
    </citation>
    <scope>NUCLEOTIDE SEQUENCE</scope>
    <source>
        <strain evidence="3">MEB205</strain>
    </source>
</reference>
<organism evidence="3 4">
    <name type="scientific">Halalkalibacter alkaliphilus</name>
    <dbReference type="NCBI Taxonomy" id="2917993"/>
    <lineage>
        <taxon>Bacteria</taxon>
        <taxon>Bacillati</taxon>
        <taxon>Bacillota</taxon>
        <taxon>Bacilli</taxon>
        <taxon>Bacillales</taxon>
        <taxon>Bacillaceae</taxon>
        <taxon>Halalkalibacter</taxon>
    </lineage>
</organism>
<keyword evidence="4" id="KW-1185">Reference proteome</keyword>
<feature type="region of interest" description="Disordered" evidence="2">
    <location>
        <begin position="464"/>
        <end position="488"/>
    </location>
</feature>
<accession>A0A9X2CV15</accession>
<feature type="coiled-coil region" evidence="1">
    <location>
        <begin position="20"/>
        <end position="47"/>
    </location>
</feature>
<evidence type="ECO:0000313" key="3">
    <source>
        <dbReference type="EMBL" id="MCL7748743.1"/>
    </source>
</evidence>
<name>A0A9X2CV15_9BACI</name>
<proteinExistence type="predicted"/>
<keyword evidence="1" id="KW-0175">Coiled coil</keyword>
<evidence type="ECO:0000256" key="2">
    <source>
        <dbReference type="SAM" id="MobiDB-lite"/>
    </source>
</evidence>
<sequence>MIEKTLIKNEIMEVLNREVNRIVELNVATIQEERNVLERENITLRKQLMIEKQNEKSSEWKSKDKDIEFQLLLKYLLKSNDFANLYNFLLEQKSLFPEKWVLKQTSLFVSQIDSQNYNMSAYLIRSLADLLTVEDFENMDKWFHSLHNELSKVLLPVQSIESVDYDNNYSAVFLLLPKFVTTPYCDQVKDFLQENSRVLMDTIFLLNSPQVITDFIRCYFIYKLEECLHVIYEQLLVELPFLEADLKAEHVIHLLWISFSINRYNELLTVLNEAEIALPQTQPEIRIYHTLQQVEKEIGKYKNGKKQIEKLQKQITLFTKAEQDLHFDHLKEEIAKLTIKYKKDQAIKHKERQTEPKILKAEDIKIMKISKLPNKQKSHPLFDPPLRKRDVLLAVFNNQTTNQIDHYTKISADYSDQFSEYYINKAQINSLKQKEKGKWIEVIYKNKHNKQIKKERMHLLKEPAVPKTTTYPETHSSQQNNQSNEVDLNTRSELRKLGYQITGVSRIKRWEILSQKAVPRLGLRKVVYTIAYLVRGRKAMKNGAIKNRYSITEWEKDLALLKKHFYKNDFPWPKTTV</sequence>
<dbReference type="AlphaFoldDB" id="A0A9X2CV15"/>
<gene>
    <name evidence="3" type="ORF">MF646_16590</name>
</gene>
<evidence type="ECO:0000256" key="1">
    <source>
        <dbReference type="SAM" id="Coils"/>
    </source>
</evidence>
<comment type="caution">
    <text evidence="3">The sequence shown here is derived from an EMBL/GenBank/DDBJ whole genome shotgun (WGS) entry which is preliminary data.</text>
</comment>
<protein>
    <submittedName>
        <fullName evidence="3">Uncharacterized protein</fullName>
    </submittedName>
</protein>